<evidence type="ECO:0008006" key="2">
    <source>
        <dbReference type="Google" id="ProtNLM"/>
    </source>
</evidence>
<dbReference type="CDD" id="cd00657">
    <property type="entry name" value="Ferritin_like"/>
    <property type="match status" value="1"/>
</dbReference>
<organism evidence="1">
    <name type="scientific">marine metagenome</name>
    <dbReference type="NCBI Taxonomy" id="408172"/>
    <lineage>
        <taxon>unclassified sequences</taxon>
        <taxon>metagenomes</taxon>
        <taxon>ecological metagenomes</taxon>
    </lineage>
</organism>
<accession>A0A382JUK5</accession>
<gene>
    <name evidence="1" type="ORF">METZ01_LOCUS267095</name>
</gene>
<dbReference type="SUPFAM" id="SSF47240">
    <property type="entry name" value="Ferritin-like"/>
    <property type="match status" value="1"/>
</dbReference>
<dbReference type="InterPro" id="IPR009078">
    <property type="entry name" value="Ferritin-like_SF"/>
</dbReference>
<dbReference type="AlphaFoldDB" id="A0A382JUK5"/>
<dbReference type="InterPro" id="IPR012347">
    <property type="entry name" value="Ferritin-like"/>
</dbReference>
<dbReference type="EMBL" id="UINC01075751">
    <property type="protein sequence ID" value="SVC14241.1"/>
    <property type="molecule type" value="Genomic_DNA"/>
</dbReference>
<protein>
    <recommendedName>
        <fullName evidence="2">Ferritin-like domain-containing protein</fullName>
    </recommendedName>
</protein>
<feature type="non-terminal residue" evidence="1">
    <location>
        <position position="132"/>
    </location>
</feature>
<sequence>MPLNDNHHYILSYYRTSEISGALFFGRLSKILPPGPIQVDMTKHFADEAAHAYYWTDAIQRLGREPLKLKDSYQDQYNDAIGIPTNVMEVLAITQVFERRVINAYARHERMPNLDPIVKETINRIMDDEKWH</sequence>
<proteinExistence type="predicted"/>
<name>A0A382JUK5_9ZZZZ</name>
<evidence type="ECO:0000313" key="1">
    <source>
        <dbReference type="EMBL" id="SVC14241.1"/>
    </source>
</evidence>
<dbReference type="Gene3D" id="1.20.1260.10">
    <property type="match status" value="1"/>
</dbReference>
<reference evidence="1" key="1">
    <citation type="submission" date="2018-05" db="EMBL/GenBank/DDBJ databases">
        <authorList>
            <person name="Lanie J.A."/>
            <person name="Ng W.-L."/>
            <person name="Kazmierczak K.M."/>
            <person name="Andrzejewski T.M."/>
            <person name="Davidsen T.M."/>
            <person name="Wayne K.J."/>
            <person name="Tettelin H."/>
            <person name="Glass J.I."/>
            <person name="Rusch D."/>
            <person name="Podicherti R."/>
            <person name="Tsui H.-C.T."/>
            <person name="Winkler M.E."/>
        </authorList>
    </citation>
    <scope>NUCLEOTIDE SEQUENCE</scope>
</reference>